<name>A0AAU7KEE9_9GAMM</name>
<evidence type="ECO:0000256" key="2">
    <source>
        <dbReference type="SAM" id="Phobius"/>
    </source>
</evidence>
<keyword evidence="2" id="KW-1133">Transmembrane helix</keyword>
<feature type="transmembrane region" description="Helical" evidence="2">
    <location>
        <begin position="12"/>
        <end position="35"/>
    </location>
</feature>
<dbReference type="RefSeq" id="WP_108449038.1">
    <property type="nucleotide sequence ID" value="NZ_CP098827.1"/>
</dbReference>
<feature type="region of interest" description="Disordered" evidence="1">
    <location>
        <begin position="207"/>
        <end position="229"/>
    </location>
</feature>
<dbReference type="EMBL" id="CP098827">
    <property type="protein sequence ID" value="XBO69870.1"/>
    <property type="molecule type" value="Genomic_DNA"/>
</dbReference>
<gene>
    <name evidence="3" type="ORF">NFG58_14735</name>
</gene>
<protein>
    <submittedName>
        <fullName evidence="3">Uncharacterized protein</fullName>
    </submittedName>
</protein>
<proteinExistence type="predicted"/>
<keyword evidence="2" id="KW-0472">Membrane</keyword>
<accession>A0AAU7KEE9</accession>
<evidence type="ECO:0000256" key="1">
    <source>
        <dbReference type="SAM" id="MobiDB-lite"/>
    </source>
</evidence>
<reference evidence="3" key="1">
    <citation type="submission" date="2022-06" db="EMBL/GenBank/DDBJ databases">
        <title>A novel DMS-producing enzyme.</title>
        <authorList>
            <person name="Zhang Y."/>
        </authorList>
    </citation>
    <scope>NUCLEOTIDE SEQUENCE</scope>
    <source>
        <strain evidence="3">RT37</strain>
    </source>
</reference>
<keyword evidence="2" id="KW-0812">Transmembrane</keyword>
<dbReference type="AlphaFoldDB" id="A0AAU7KEE9"/>
<evidence type="ECO:0000313" key="3">
    <source>
        <dbReference type="EMBL" id="XBO69870.1"/>
    </source>
</evidence>
<organism evidence="3">
    <name type="scientific">Halomonas sp. RT37</name>
    <dbReference type="NCBI Taxonomy" id="2950872"/>
    <lineage>
        <taxon>Bacteria</taxon>
        <taxon>Pseudomonadati</taxon>
        <taxon>Pseudomonadota</taxon>
        <taxon>Gammaproteobacteria</taxon>
        <taxon>Oceanospirillales</taxon>
        <taxon>Halomonadaceae</taxon>
        <taxon>Halomonas</taxon>
    </lineage>
</organism>
<sequence length="229" mass="26271">MYEWISAHKDVLQTLASVGSFMIWLIYAQLLYFGFRRQRRPRLIINRGKRKNLDALCVISNMSAEPIYLQHIMMTLETSEGDWTLDVSDHEADLDDDEDQQEAGHNASHCTHQGPLDSGGFVHIGSFNALKERITTIADIDESRDGLVFKAVCVRVIGTYCSENLPIGAERRFVFHQSEDSCTLVPETWDTLQFSTRRQRRALKADIKRIHERQAQGEGEKAEKEDKEE</sequence>